<dbReference type="Pfam" id="PF12833">
    <property type="entry name" value="HTH_18"/>
    <property type="match status" value="1"/>
</dbReference>
<organism evidence="13 14">
    <name type="scientific">Marseilla massiliensis</name>
    <dbReference type="NCBI Taxonomy" id="1841864"/>
    <lineage>
        <taxon>Bacteria</taxon>
        <taxon>Pseudomonadati</taxon>
        <taxon>Bacteroidota</taxon>
        <taxon>Bacteroidia</taxon>
        <taxon>Bacteroidales</taxon>
        <taxon>Prevotellaceae</taxon>
        <taxon>Marseilla</taxon>
    </lineage>
</organism>
<dbReference type="PANTHER" id="PTHR43547:SF2">
    <property type="entry name" value="HYBRID SIGNAL TRANSDUCTION HISTIDINE KINASE C"/>
    <property type="match status" value="1"/>
</dbReference>
<dbReference type="InterPro" id="IPR018062">
    <property type="entry name" value="HTH_AraC-typ_CS"/>
</dbReference>
<dbReference type="InterPro" id="IPR015943">
    <property type="entry name" value="WD40/YVTN_repeat-like_dom_sf"/>
</dbReference>
<keyword evidence="8" id="KW-1133">Transmembrane helix</keyword>
<dbReference type="CDD" id="cd17574">
    <property type="entry name" value="REC_OmpR"/>
    <property type="match status" value="1"/>
</dbReference>
<dbReference type="InterPro" id="IPR013783">
    <property type="entry name" value="Ig-like_fold"/>
</dbReference>
<proteinExistence type="predicted"/>
<dbReference type="InterPro" id="IPR004358">
    <property type="entry name" value="Sig_transdc_His_kin-like_C"/>
</dbReference>
<dbReference type="Pfam" id="PF07495">
    <property type="entry name" value="Y_Y_Y"/>
    <property type="match status" value="1"/>
</dbReference>
<dbReference type="InterPro" id="IPR011110">
    <property type="entry name" value="Reg_prop"/>
</dbReference>
<comment type="catalytic activity">
    <reaction evidence="1">
        <text>ATP + protein L-histidine = ADP + protein N-phospho-L-histidine.</text>
        <dbReference type="EC" id="2.7.13.3"/>
    </reaction>
</comment>
<feature type="signal peptide" evidence="9">
    <location>
        <begin position="1"/>
        <end position="19"/>
    </location>
</feature>
<dbReference type="Gene3D" id="3.30.565.10">
    <property type="entry name" value="Histidine kinase-like ATPase, C-terminal domain"/>
    <property type="match status" value="1"/>
</dbReference>
<dbReference type="Pfam" id="PF00512">
    <property type="entry name" value="HisKA"/>
    <property type="match status" value="1"/>
</dbReference>
<dbReference type="PROSITE" id="PS50110">
    <property type="entry name" value="RESPONSE_REGULATORY"/>
    <property type="match status" value="1"/>
</dbReference>
<dbReference type="InterPro" id="IPR005467">
    <property type="entry name" value="His_kinase_dom"/>
</dbReference>
<dbReference type="CDD" id="cd00082">
    <property type="entry name" value="HisKA"/>
    <property type="match status" value="1"/>
</dbReference>
<dbReference type="Pfam" id="PF00072">
    <property type="entry name" value="Response_reg"/>
    <property type="match status" value="1"/>
</dbReference>
<dbReference type="Pfam" id="PF07494">
    <property type="entry name" value="Reg_prop"/>
    <property type="match status" value="2"/>
</dbReference>
<dbReference type="SUPFAM" id="SSF52172">
    <property type="entry name" value="CheY-like"/>
    <property type="match status" value="1"/>
</dbReference>
<dbReference type="InterPro" id="IPR003961">
    <property type="entry name" value="FN3_dom"/>
</dbReference>
<evidence type="ECO:0000256" key="8">
    <source>
        <dbReference type="SAM" id="Phobius"/>
    </source>
</evidence>
<evidence type="ECO:0000259" key="10">
    <source>
        <dbReference type="PROSITE" id="PS01124"/>
    </source>
</evidence>
<dbReference type="Gene3D" id="1.10.10.60">
    <property type="entry name" value="Homeodomain-like"/>
    <property type="match status" value="2"/>
</dbReference>
<keyword evidence="4" id="KW-0805">Transcription regulation</keyword>
<evidence type="ECO:0000256" key="1">
    <source>
        <dbReference type="ARBA" id="ARBA00000085"/>
    </source>
</evidence>
<dbReference type="InterPro" id="IPR036890">
    <property type="entry name" value="HATPase_C_sf"/>
</dbReference>
<protein>
    <recommendedName>
        <fullName evidence="2">histidine kinase</fullName>
        <ecNumber evidence="2">2.7.13.3</ecNumber>
    </recommendedName>
</protein>
<gene>
    <name evidence="13" type="ORF">H6B30_07070</name>
</gene>
<evidence type="ECO:0000313" key="13">
    <source>
        <dbReference type="EMBL" id="MBM6661515.1"/>
    </source>
</evidence>
<dbReference type="SUPFAM" id="SSF46689">
    <property type="entry name" value="Homeodomain-like"/>
    <property type="match status" value="1"/>
</dbReference>
<feature type="transmembrane region" description="Helical" evidence="8">
    <location>
        <begin position="860"/>
        <end position="878"/>
    </location>
</feature>
<keyword evidence="9" id="KW-0732">Signal</keyword>
<comment type="caution">
    <text evidence="13">The sequence shown here is derived from an EMBL/GenBank/DDBJ whole genome shotgun (WGS) entry which is preliminary data.</text>
</comment>
<dbReference type="PANTHER" id="PTHR43547">
    <property type="entry name" value="TWO-COMPONENT HISTIDINE KINASE"/>
    <property type="match status" value="1"/>
</dbReference>
<dbReference type="SMART" id="SM00387">
    <property type="entry name" value="HATPase_c"/>
    <property type="match status" value="1"/>
</dbReference>
<evidence type="ECO:0000256" key="2">
    <source>
        <dbReference type="ARBA" id="ARBA00012438"/>
    </source>
</evidence>
<keyword evidence="14" id="KW-1185">Reference proteome</keyword>
<evidence type="ECO:0000259" key="11">
    <source>
        <dbReference type="PROSITE" id="PS50109"/>
    </source>
</evidence>
<dbReference type="PROSITE" id="PS50109">
    <property type="entry name" value="HIS_KIN"/>
    <property type="match status" value="1"/>
</dbReference>
<dbReference type="GO" id="GO:0043565">
    <property type="term" value="F:sequence-specific DNA binding"/>
    <property type="evidence" value="ECO:0007669"/>
    <property type="project" value="InterPro"/>
</dbReference>
<dbReference type="GO" id="GO:0000155">
    <property type="term" value="F:phosphorelay sensor kinase activity"/>
    <property type="evidence" value="ECO:0007669"/>
    <property type="project" value="InterPro"/>
</dbReference>
<evidence type="ECO:0000313" key="14">
    <source>
        <dbReference type="Proteomes" id="UP000764045"/>
    </source>
</evidence>
<name>A0A938WLP2_9BACT</name>
<dbReference type="RefSeq" id="WP_205109088.1">
    <property type="nucleotide sequence ID" value="NZ_JACJJL010000009.1"/>
</dbReference>
<dbReference type="InterPro" id="IPR036097">
    <property type="entry name" value="HisK_dim/P_sf"/>
</dbReference>
<keyword evidence="8" id="KW-0472">Membrane</keyword>
<evidence type="ECO:0000256" key="9">
    <source>
        <dbReference type="SAM" id="SignalP"/>
    </source>
</evidence>
<dbReference type="InterPro" id="IPR001789">
    <property type="entry name" value="Sig_transdc_resp-reg_receiver"/>
</dbReference>
<evidence type="ECO:0000259" key="12">
    <source>
        <dbReference type="PROSITE" id="PS50110"/>
    </source>
</evidence>
<dbReference type="InterPro" id="IPR011006">
    <property type="entry name" value="CheY-like_superfamily"/>
</dbReference>
<feature type="domain" description="HTH araC/xylS-type" evidence="10">
    <location>
        <begin position="1317"/>
        <end position="1416"/>
    </location>
</feature>
<dbReference type="Gene3D" id="2.60.40.10">
    <property type="entry name" value="Immunoglobulins"/>
    <property type="match status" value="1"/>
</dbReference>
<dbReference type="InterPro" id="IPR003594">
    <property type="entry name" value="HATPase_dom"/>
</dbReference>
<dbReference type="Gene3D" id="1.10.287.130">
    <property type="match status" value="1"/>
</dbReference>
<dbReference type="SMART" id="SM00342">
    <property type="entry name" value="HTH_ARAC"/>
    <property type="match status" value="1"/>
</dbReference>
<dbReference type="CDD" id="cd00063">
    <property type="entry name" value="FN3"/>
    <property type="match status" value="1"/>
</dbReference>
<dbReference type="EC" id="2.7.13.3" evidence="2"/>
<reference evidence="13 14" key="1">
    <citation type="journal article" date="2021" name="Sci. Rep.">
        <title>The distribution of antibiotic resistance genes in chicken gut microbiota commensals.</title>
        <authorList>
            <person name="Juricova H."/>
            <person name="Matiasovicova J."/>
            <person name="Kubasova T."/>
            <person name="Cejkova D."/>
            <person name="Rychlik I."/>
        </authorList>
    </citation>
    <scope>NUCLEOTIDE SEQUENCE [LARGE SCALE GENOMIC DNA]</scope>
    <source>
        <strain evidence="13 14">An819</strain>
    </source>
</reference>
<evidence type="ECO:0000256" key="7">
    <source>
        <dbReference type="PROSITE-ProRule" id="PRU00169"/>
    </source>
</evidence>
<dbReference type="Gene3D" id="2.130.10.10">
    <property type="entry name" value="YVTN repeat-like/Quinoprotein amine dehydrogenase"/>
    <property type="match status" value="2"/>
</dbReference>
<evidence type="ECO:0000256" key="3">
    <source>
        <dbReference type="ARBA" id="ARBA00022553"/>
    </source>
</evidence>
<dbReference type="Proteomes" id="UP000764045">
    <property type="component" value="Unassembled WGS sequence"/>
</dbReference>
<dbReference type="Gene3D" id="3.40.50.2300">
    <property type="match status" value="1"/>
</dbReference>
<dbReference type="Pfam" id="PF02518">
    <property type="entry name" value="HATPase_c"/>
    <property type="match status" value="1"/>
</dbReference>
<dbReference type="SUPFAM" id="SSF63829">
    <property type="entry name" value="Calcium-dependent phosphotriesterase"/>
    <property type="match status" value="2"/>
</dbReference>
<accession>A0A938WLP2</accession>
<dbReference type="InterPro" id="IPR009057">
    <property type="entry name" value="Homeodomain-like_sf"/>
</dbReference>
<dbReference type="InterPro" id="IPR011123">
    <property type="entry name" value="Y_Y_Y"/>
</dbReference>
<feature type="chain" id="PRO_5037612327" description="histidine kinase" evidence="9">
    <location>
        <begin position="20"/>
        <end position="1418"/>
    </location>
</feature>
<evidence type="ECO:0000256" key="5">
    <source>
        <dbReference type="ARBA" id="ARBA00023125"/>
    </source>
</evidence>
<dbReference type="SMART" id="SM00448">
    <property type="entry name" value="REC"/>
    <property type="match status" value="1"/>
</dbReference>
<dbReference type="InterPro" id="IPR018060">
    <property type="entry name" value="HTH_AraC"/>
</dbReference>
<evidence type="ECO:0000256" key="4">
    <source>
        <dbReference type="ARBA" id="ARBA00023015"/>
    </source>
</evidence>
<dbReference type="GO" id="GO:0003700">
    <property type="term" value="F:DNA-binding transcription factor activity"/>
    <property type="evidence" value="ECO:0007669"/>
    <property type="project" value="InterPro"/>
</dbReference>
<dbReference type="SMART" id="SM00388">
    <property type="entry name" value="HisKA"/>
    <property type="match status" value="1"/>
</dbReference>
<dbReference type="InterPro" id="IPR003661">
    <property type="entry name" value="HisK_dim/P_dom"/>
</dbReference>
<evidence type="ECO:0000256" key="6">
    <source>
        <dbReference type="ARBA" id="ARBA00023163"/>
    </source>
</evidence>
<dbReference type="EMBL" id="JACJJL010000009">
    <property type="protein sequence ID" value="MBM6661515.1"/>
    <property type="molecule type" value="Genomic_DNA"/>
</dbReference>
<keyword evidence="5" id="KW-0238">DNA-binding</keyword>
<feature type="domain" description="Histidine kinase" evidence="11">
    <location>
        <begin position="907"/>
        <end position="1120"/>
    </location>
</feature>
<dbReference type="PRINTS" id="PR00344">
    <property type="entry name" value="BCTRLSENSOR"/>
</dbReference>
<keyword evidence="3 7" id="KW-0597">Phosphoprotein</keyword>
<dbReference type="PROSITE" id="PS01124">
    <property type="entry name" value="HTH_ARAC_FAMILY_2"/>
    <property type="match status" value="1"/>
</dbReference>
<feature type="domain" description="Response regulatory" evidence="12">
    <location>
        <begin position="1162"/>
        <end position="1277"/>
    </location>
</feature>
<keyword evidence="6" id="KW-0804">Transcription</keyword>
<dbReference type="SUPFAM" id="SSF55874">
    <property type="entry name" value="ATPase domain of HSP90 chaperone/DNA topoisomerase II/histidine kinase"/>
    <property type="match status" value="1"/>
</dbReference>
<dbReference type="PROSITE" id="PS00041">
    <property type="entry name" value="HTH_ARAC_FAMILY_1"/>
    <property type="match status" value="1"/>
</dbReference>
<keyword evidence="8" id="KW-0812">Transmembrane</keyword>
<dbReference type="SUPFAM" id="SSF47384">
    <property type="entry name" value="Homodimeric domain of signal transducing histidine kinase"/>
    <property type="match status" value="1"/>
</dbReference>
<sequence length="1418" mass="159169">MLKKTFLLTIFAISAIVCRAVSIDQMVLTGKRISTANGLSSNTVYDMAQDNDGFIWMGAAYGLCRYDGYSFVNYLSLSSDKNRNIDANIGNIHCDSSNRLLWIHTATLTFACYDLTAGRFVDYTRRGDENRTYRRFIKNGSELWMYDDRSGIRHVSCQDGNFKCTDYTVQNGRLPGSHIPRMVADGKGNVWAATDNGLLRIDRQGRLTTIAKGQRYKEANTYRGDIVCLTESNTVEIYSPDGKKTKSFKIPSAVGNVNAIKSNFVWRGRWMLFCKDTYQVDLNTGVTTKPDGVQVPNGLLLDTADGYHFESNSSGTLWVFTPEGEVKTLKLLPDVKFTTDRMRRYTVRRGPHGLFYIATFGNGLFVYDHRSGALRHYSANDPQPVIDSNFLTTMFIDRDGTLWVAQDMMGVACISVADQSIADFVLPAKGHKGDWANNVKMIAKRSDGKTIFSTRDNKIYALDAGRGQATLLYETKACAYSYITDSRGREWMATRGDGLYVDGTGYNKGDRRMHCPSNDLYDLKEDKHGRVWIATYEDGLLMAQTDNGGRLSFRRLLDRSTNESRLHQIEIDAMGRIWVASNNGLYVADTNKKDLTNDDFKCFNTKDGSFPFDEVRCLEYTSDGHLWAGGKGCGVVRCTFGKGPACFDLKILTDREGLANNSICSILEDNDGNIWVATESGLSLIYDHDMKVKTFQFGKMPQRNIYSEGSAMLMGDGRLLFGTQYGLTIVSPRLATKANRADSTHVYITDIEINGVSASDSGRFERAPGHVDRVSLRHNENTVKLSFSNFEYSNIESSLYQFYLEGADKGWRQMTSVNHVEYTNLPPGTYIFHLRSLSDNVWSEETQLAIVVHQPWYNTWWAWVIYLMVAAAFGLYVYNNAREKLRLHQRMKLEKQMAEFRLNFFTNVTHEFRTPLAIIQGAVDKLADHSDRPPSKAALQTARRGTKRLLKLVNQLMEFRKVNTGNMRLSVERADIIAFVRDIYQDFWSLAHQKRQQITFTPFAKSHEMEFDRQMVEAMVYNLLSNAVKYTPERGAISLSVRLAGNSLEIVVEDSGPGISAERRQLMFKPFMGGYASQGGMGIGLYNAYQMALLHKGTLTYSPGANGGGSVFTISLPATGDAYTDGDRRKAIDTTTTGTEKKNDKCEQIIKELVPKAFNDVTIAVIEDDPDMRQQTESEMGVYFHIDSYATGEAGLDGVAARKPALVICDVMLPDISGYDIVKHLKTNIETADIPVIMLTALDDDAHKLKSYNAGADDYMVKPCNFRLLTGRAAQLIKNAQKAKRRATQDNGHCDTPVAQADEIRLIMSPADKKFIDRMDALILQNISAPDFTVTALAEMLYIGRSKFFKKVKELTGVSPNKYLLNKRMELAAELLLEGRLNVTEVSYKVGIIDASYFNKCFKAKYGVSPKQYGKGKP</sequence>
<feature type="modified residue" description="4-aspartylphosphate" evidence="7">
    <location>
        <position position="1210"/>
    </location>
</feature>